<gene>
    <name evidence="1" type="ORF">IMCC3088_1735</name>
</gene>
<dbReference type="EMBL" id="AEIG01000049">
    <property type="protein sequence ID" value="EGG29489.1"/>
    <property type="molecule type" value="Genomic_DNA"/>
</dbReference>
<dbReference type="Pfam" id="PF13577">
    <property type="entry name" value="SnoaL_4"/>
    <property type="match status" value="1"/>
</dbReference>
<dbReference type="RefSeq" id="WP_009575968.1">
    <property type="nucleotide sequence ID" value="NZ_AEIG01000049.1"/>
</dbReference>
<dbReference type="eggNOG" id="ENOG50341ZG">
    <property type="taxonomic scope" value="Bacteria"/>
</dbReference>
<accession>F3L2G2</accession>
<evidence type="ECO:0000313" key="1">
    <source>
        <dbReference type="EMBL" id="EGG29489.1"/>
    </source>
</evidence>
<dbReference type="STRING" id="2518989.IMCC3088_1735"/>
<dbReference type="InterPro" id="IPR037401">
    <property type="entry name" value="SnoaL-like"/>
</dbReference>
<dbReference type="InterPro" id="IPR032710">
    <property type="entry name" value="NTF2-like_dom_sf"/>
</dbReference>
<comment type="caution">
    <text evidence="1">The sequence shown here is derived from an EMBL/GenBank/DDBJ whole genome shotgun (WGS) entry which is preliminary data.</text>
</comment>
<dbReference type="SUPFAM" id="SSF54427">
    <property type="entry name" value="NTF2-like"/>
    <property type="match status" value="1"/>
</dbReference>
<dbReference type="OrthoDB" id="4571298at2"/>
<dbReference type="Proteomes" id="UP000005615">
    <property type="component" value="Unassembled WGS sequence"/>
</dbReference>
<protein>
    <submittedName>
        <fullName evidence="1">Uncharacterized protein</fullName>
    </submittedName>
</protein>
<organism evidence="1 2">
    <name type="scientific">Aequoribacter fuscus</name>
    <dbReference type="NCBI Taxonomy" id="2518989"/>
    <lineage>
        <taxon>Bacteria</taxon>
        <taxon>Pseudomonadati</taxon>
        <taxon>Pseudomonadota</taxon>
        <taxon>Gammaproteobacteria</taxon>
        <taxon>Cellvibrionales</taxon>
        <taxon>Halieaceae</taxon>
        <taxon>Aequoribacter</taxon>
    </lineage>
</organism>
<dbReference type="AlphaFoldDB" id="F3L2G2"/>
<keyword evidence="2" id="KW-1185">Reference proteome</keyword>
<sequence>MSTRRIEELLALRYASICDKRNFSDVKDIVTEDFKQTGPEWHCDGAAAFEAQLGYLKDNFSATMHMVGNQLGEWQGEVYRGETYSIANHLYEKDGVARKLDMAIRYDEEICQENGVYKYARRDVHVIWVSDTALYS</sequence>
<proteinExistence type="predicted"/>
<reference evidence="1 2" key="1">
    <citation type="journal article" date="2011" name="J. Bacteriol.">
        <title>Genome sequence of strain IMCC3088, a proteorhodopsin-containing marine bacterium belonging to the OM60/NOR5 clade.</title>
        <authorList>
            <person name="Jang Y."/>
            <person name="Oh H.M."/>
            <person name="Kang I."/>
            <person name="Lee K."/>
            <person name="Yang S.J."/>
            <person name="Cho J.C."/>
        </authorList>
    </citation>
    <scope>NUCLEOTIDE SEQUENCE [LARGE SCALE GENOMIC DNA]</scope>
    <source>
        <strain evidence="1 2">IMCC3088</strain>
    </source>
</reference>
<evidence type="ECO:0000313" key="2">
    <source>
        <dbReference type="Proteomes" id="UP000005615"/>
    </source>
</evidence>
<name>F3L2G2_9GAMM</name>
<dbReference type="Gene3D" id="3.10.450.50">
    <property type="match status" value="1"/>
</dbReference>